<proteinExistence type="predicted"/>
<organism evidence="1">
    <name type="scientific">viral metagenome</name>
    <dbReference type="NCBI Taxonomy" id="1070528"/>
    <lineage>
        <taxon>unclassified sequences</taxon>
        <taxon>metagenomes</taxon>
        <taxon>organismal metagenomes</taxon>
    </lineage>
</organism>
<dbReference type="AlphaFoldDB" id="A0A6H2A1M8"/>
<evidence type="ECO:0000313" key="1">
    <source>
        <dbReference type="EMBL" id="QJA53350.1"/>
    </source>
</evidence>
<dbReference type="EMBL" id="MT144415">
    <property type="protein sequence ID" value="QJA53350.1"/>
    <property type="molecule type" value="Genomic_DNA"/>
</dbReference>
<sequence length="97" mass="11721">MMNSYEKAIWCINNRKDLWKPEQMLELFNKILDHPEWFAEGFCSRKNLIKIVGTRWLIWLATGNTLRDIKILEVNSNRSYSLNELYNQCRQDRNVIQ</sequence>
<evidence type="ECO:0000313" key="4">
    <source>
        <dbReference type="EMBL" id="QJI02209.1"/>
    </source>
</evidence>
<gene>
    <name evidence="3" type="ORF">MM415A00187_0065</name>
    <name evidence="2" type="ORF">MM415B00313_0066</name>
    <name evidence="1" type="ORF">TM448A03446_0004</name>
    <name evidence="4" type="ORF">TM448B03003_0004</name>
</gene>
<dbReference type="EMBL" id="MT141564">
    <property type="protein sequence ID" value="QJA67018.1"/>
    <property type="molecule type" value="Genomic_DNA"/>
</dbReference>
<accession>A0A6H2A1M8</accession>
<protein>
    <submittedName>
        <fullName evidence="1">Uncharacterized protein</fullName>
    </submittedName>
</protein>
<evidence type="ECO:0000313" key="2">
    <source>
        <dbReference type="EMBL" id="QJA67018.1"/>
    </source>
</evidence>
<name>A0A6H2A1M8_9ZZZZ</name>
<evidence type="ECO:0000313" key="3">
    <source>
        <dbReference type="EMBL" id="QJA84530.1"/>
    </source>
</evidence>
<dbReference type="EMBL" id="MT144983">
    <property type="protein sequence ID" value="QJI02209.1"/>
    <property type="molecule type" value="Genomic_DNA"/>
</dbReference>
<dbReference type="EMBL" id="MT142530">
    <property type="protein sequence ID" value="QJA84530.1"/>
    <property type="molecule type" value="Genomic_DNA"/>
</dbReference>
<reference evidence="1" key="1">
    <citation type="submission" date="2020-03" db="EMBL/GenBank/DDBJ databases">
        <title>The deep terrestrial virosphere.</title>
        <authorList>
            <person name="Holmfeldt K."/>
            <person name="Nilsson E."/>
            <person name="Simone D."/>
            <person name="Lopez-Fernandez M."/>
            <person name="Wu X."/>
            <person name="de Brujin I."/>
            <person name="Lundin D."/>
            <person name="Andersson A."/>
            <person name="Bertilsson S."/>
            <person name="Dopson M."/>
        </authorList>
    </citation>
    <scope>NUCLEOTIDE SEQUENCE</scope>
    <source>
        <strain evidence="3">MM415A00187</strain>
        <strain evidence="2">MM415B00313</strain>
        <strain evidence="1">TM448A03446</strain>
        <strain evidence="4">TM448B03003</strain>
    </source>
</reference>